<dbReference type="GO" id="GO:0003720">
    <property type="term" value="F:telomerase activity"/>
    <property type="evidence" value="ECO:0007669"/>
    <property type="project" value="InterPro"/>
</dbReference>
<keyword evidence="4 13" id="KW-0158">Chromosome</keyword>
<dbReference type="GO" id="GO:0007004">
    <property type="term" value="P:telomere maintenance via telomerase"/>
    <property type="evidence" value="ECO:0007669"/>
    <property type="project" value="TreeGrafter"/>
</dbReference>
<evidence type="ECO:0000256" key="12">
    <source>
        <dbReference type="ARBA" id="ARBA00048173"/>
    </source>
</evidence>
<dbReference type="InterPro" id="IPR043502">
    <property type="entry name" value="DNA/RNA_pol_sf"/>
</dbReference>
<dbReference type="GO" id="GO:0042162">
    <property type="term" value="F:telomeric DNA binding"/>
    <property type="evidence" value="ECO:0007669"/>
    <property type="project" value="TreeGrafter"/>
</dbReference>
<evidence type="ECO:0000256" key="8">
    <source>
        <dbReference type="ARBA" id="ARBA00022842"/>
    </source>
</evidence>
<dbReference type="PRINTS" id="PR01365">
    <property type="entry name" value="TELOMERASERT"/>
</dbReference>
<evidence type="ECO:0000256" key="2">
    <source>
        <dbReference type="ARBA" id="ARBA00012493"/>
    </source>
</evidence>
<dbReference type="InterPro" id="IPR021891">
    <property type="entry name" value="Telomerase_RBD"/>
</dbReference>
<keyword evidence="7 13" id="KW-0479">Metal-binding</keyword>
<feature type="region of interest" description="Disordered" evidence="14">
    <location>
        <begin position="214"/>
        <end position="249"/>
    </location>
</feature>
<dbReference type="InterPro" id="IPR000477">
    <property type="entry name" value="RT_dom"/>
</dbReference>
<evidence type="ECO:0000313" key="16">
    <source>
        <dbReference type="EMBL" id="KAG0320324.1"/>
    </source>
</evidence>
<dbReference type="GO" id="GO:0046872">
    <property type="term" value="F:metal ion binding"/>
    <property type="evidence" value="ECO:0007669"/>
    <property type="project" value="UniProtKB-KW"/>
</dbReference>
<feature type="region of interest" description="Disordered" evidence="14">
    <location>
        <begin position="449"/>
        <end position="468"/>
    </location>
</feature>
<comment type="catalytic activity">
    <reaction evidence="12 13">
        <text>DNA(n) + a 2'-deoxyribonucleoside 5'-triphosphate = DNA(n+1) + diphosphate</text>
        <dbReference type="Rhea" id="RHEA:22508"/>
        <dbReference type="Rhea" id="RHEA-COMP:17339"/>
        <dbReference type="Rhea" id="RHEA-COMP:17340"/>
        <dbReference type="ChEBI" id="CHEBI:33019"/>
        <dbReference type="ChEBI" id="CHEBI:61560"/>
        <dbReference type="ChEBI" id="CHEBI:173112"/>
        <dbReference type="EC" id="2.7.7.49"/>
    </reaction>
</comment>
<dbReference type="PROSITE" id="PS50878">
    <property type="entry name" value="RT_POL"/>
    <property type="match status" value="1"/>
</dbReference>
<evidence type="ECO:0000256" key="10">
    <source>
        <dbReference type="ARBA" id="ARBA00022918"/>
    </source>
</evidence>
<dbReference type="Pfam" id="PF12009">
    <property type="entry name" value="Telomerase_RBD"/>
    <property type="match status" value="1"/>
</dbReference>
<proteinExistence type="inferred from homology"/>
<dbReference type="InterPro" id="IPR049915">
    <property type="entry name" value="TERT_TEN"/>
</dbReference>
<dbReference type="GO" id="GO:0070034">
    <property type="term" value="F:telomerase RNA binding"/>
    <property type="evidence" value="ECO:0007669"/>
    <property type="project" value="TreeGrafter"/>
</dbReference>
<dbReference type="SUPFAM" id="SSF56672">
    <property type="entry name" value="DNA/RNA polymerases"/>
    <property type="match status" value="1"/>
</dbReference>
<keyword evidence="17" id="KW-1185">Reference proteome</keyword>
<evidence type="ECO:0000313" key="17">
    <source>
        <dbReference type="Proteomes" id="UP000738325"/>
    </source>
</evidence>
<evidence type="ECO:0000259" key="15">
    <source>
        <dbReference type="PROSITE" id="PS50878"/>
    </source>
</evidence>
<comment type="caution">
    <text evidence="16">The sequence shown here is derived from an EMBL/GenBank/DDBJ whole genome shotgun (WGS) entry which is preliminary data.</text>
</comment>
<keyword evidence="9 13" id="KW-0779">Telomere</keyword>
<evidence type="ECO:0000256" key="5">
    <source>
        <dbReference type="ARBA" id="ARBA00022679"/>
    </source>
</evidence>
<keyword evidence="5 13" id="KW-0808">Transferase</keyword>
<organism evidence="16 17">
    <name type="scientific">Dissophora globulifera</name>
    <dbReference type="NCBI Taxonomy" id="979702"/>
    <lineage>
        <taxon>Eukaryota</taxon>
        <taxon>Fungi</taxon>
        <taxon>Fungi incertae sedis</taxon>
        <taxon>Mucoromycota</taxon>
        <taxon>Mortierellomycotina</taxon>
        <taxon>Mortierellomycetes</taxon>
        <taxon>Mortierellales</taxon>
        <taxon>Mortierellaceae</taxon>
        <taxon>Dissophora</taxon>
    </lineage>
</organism>
<evidence type="ECO:0000256" key="9">
    <source>
        <dbReference type="ARBA" id="ARBA00022895"/>
    </source>
</evidence>
<evidence type="ECO:0000256" key="3">
    <source>
        <dbReference type="ARBA" id="ARBA00016182"/>
    </source>
</evidence>
<dbReference type="Pfam" id="PF11474">
    <property type="entry name" value="TEN_TERT"/>
    <property type="match status" value="1"/>
</dbReference>
<evidence type="ECO:0000256" key="1">
    <source>
        <dbReference type="ARBA" id="ARBA00008001"/>
    </source>
</evidence>
<reference evidence="16" key="1">
    <citation type="journal article" date="2020" name="Fungal Divers.">
        <title>Resolving the Mortierellaceae phylogeny through synthesis of multi-gene phylogenetics and phylogenomics.</title>
        <authorList>
            <person name="Vandepol N."/>
            <person name="Liber J."/>
            <person name="Desiro A."/>
            <person name="Na H."/>
            <person name="Kennedy M."/>
            <person name="Barry K."/>
            <person name="Grigoriev I.V."/>
            <person name="Miller A.N."/>
            <person name="O'Donnell K."/>
            <person name="Stajich J.E."/>
            <person name="Bonito G."/>
        </authorList>
    </citation>
    <scope>NUCLEOTIDE SEQUENCE</scope>
    <source>
        <strain evidence="16">REB-010B</strain>
    </source>
</reference>
<dbReference type="GO" id="GO:0000333">
    <property type="term" value="C:telomerase catalytic core complex"/>
    <property type="evidence" value="ECO:0007669"/>
    <property type="project" value="TreeGrafter"/>
</dbReference>
<comment type="function">
    <text evidence="13">Telomerase is a ribonucleoprotein enzyme essential for the replication of chromosome termini in most eukaryotes. It elongates telomeres. It is a reverse transcriptase that adds simple sequence repeats to chromosome ends by copying a template sequence within the RNA component of the enzyme.</text>
</comment>
<dbReference type="Pfam" id="PF21399">
    <property type="entry name" value="TERT_C"/>
    <property type="match status" value="1"/>
</dbReference>
<dbReference type="InterPro" id="IPR049139">
    <property type="entry name" value="TERT_C"/>
</dbReference>
<dbReference type="AlphaFoldDB" id="A0A9P6RHF0"/>
<keyword evidence="6 13" id="KW-0548">Nucleotidyltransferase</keyword>
<dbReference type="Pfam" id="PF00078">
    <property type="entry name" value="RVT_1"/>
    <property type="match status" value="1"/>
</dbReference>
<protein>
    <recommendedName>
        <fullName evidence="3 13">Telomerase reverse transcriptase</fullName>
        <ecNumber evidence="2 13">2.7.7.49</ecNumber>
    </recommendedName>
    <alternativeName>
        <fullName evidence="13">Telomerase catalytic subunit</fullName>
    </alternativeName>
</protein>
<evidence type="ECO:0000256" key="7">
    <source>
        <dbReference type="ARBA" id="ARBA00022723"/>
    </source>
</evidence>
<keyword evidence="8 13" id="KW-0460">Magnesium</keyword>
<evidence type="ECO:0000256" key="14">
    <source>
        <dbReference type="SAM" id="MobiDB-lite"/>
    </source>
</evidence>
<dbReference type="PANTHER" id="PTHR12066">
    <property type="entry name" value="TELOMERASE REVERSE TRANSCRIPTASE"/>
    <property type="match status" value="1"/>
</dbReference>
<dbReference type="Proteomes" id="UP000738325">
    <property type="component" value="Unassembled WGS sequence"/>
</dbReference>
<evidence type="ECO:0000256" key="6">
    <source>
        <dbReference type="ARBA" id="ARBA00022695"/>
    </source>
</evidence>
<dbReference type="PANTHER" id="PTHR12066:SF0">
    <property type="entry name" value="TELOMERASE REVERSE TRANSCRIPTASE"/>
    <property type="match status" value="1"/>
</dbReference>
<dbReference type="Gene3D" id="1.10.132.70">
    <property type="match status" value="1"/>
</dbReference>
<accession>A0A9P6RHF0</accession>
<dbReference type="InterPro" id="IPR003545">
    <property type="entry name" value="Telomerase_RT"/>
</dbReference>
<dbReference type="SMART" id="SM00975">
    <property type="entry name" value="Telomerase_RBD"/>
    <property type="match status" value="1"/>
</dbReference>
<feature type="region of interest" description="Disordered" evidence="14">
    <location>
        <begin position="263"/>
        <end position="367"/>
    </location>
</feature>
<dbReference type="Gene3D" id="3.30.70.2630">
    <property type="match status" value="1"/>
</dbReference>
<evidence type="ECO:0000256" key="4">
    <source>
        <dbReference type="ARBA" id="ARBA00022454"/>
    </source>
</evidence>
<evidence type="ECO:0000256" key="11">
    <source>
        <dbReference type="ARBA" id="ARBA00023242"/>
    </source>
</evidence>
<feature type="compositionally biased region" description="Basic residues" evidence="14">
    <location>
        <begin position="219"/>
        <end position="229"/>
    </location>
</feature>
<feature type="compositionally biased region" description="Low complexity" evidence="14">
    <location>
        <begin position="449"/>
        <end position="465"/>
    </location>
</feature>
<name>A0A9P6RHF0_9FUNG</name>
<gene>
    <name evidence="16" type="ORF">BGZ99_004568</name>
</gene>
<feature type="compositionally biased region" description="Low complexity" evidence="14">
    <location>
        <begin position="343"/>
        <end position="367"/>
    </location>
</feature>
<dbReference type="CDD" id="cd01648">
    <property type="entry name" value="TERT"/>
    <property type="match status" value="1"/>
</dbReference>
<dbReference type="EMBL" id="JAAAIP010000288">
    <property type="protein sequence ID" value="KAG0320324.1"/>
    <property type="molecule type" value="Genomic_DNA"/>
</dbReference>
<keyword evidence="10 13" id="KW-0695">RNA-directed DNA polymerase</keyword>
<comment type="subcellular location">
    <subcellularLocation>
        <location evidence="13">Nucleus</location>
    </subcellularLocation>
    <subcellularLocation>
        <location evidence="13">Chromosome</location>
        <location evidence="13">Telomere</location>
    </subcellularLocation>
</comment>
<dbReference type="GO" id="GO:0000781">
    <property type="term" value="C:chromosome, telomeric region"/>
    <property type="evidence" value="ECO:0007669"/>
    <property type="project" value="UniProtKB-SubCell"/>
</dbReference>
<feature type="compositionally biased region" description="Low complexity" evidence="14">
    <location>
        <begin position="230"/>
        <end position="249"/>
    </location>
</feature>
<feature type="domain" description="Reverse transcriptase" evidence="15">
    <location>
        <begin position="673"/>
        <end position="989"/>
    </location>
</feature>
<dbReference type="EC" id="2.7.7.49" evidence="2 13"/>
<feature type="compositionally biased region" description="Polar residues" evidence="14">
    <location>
        <begin position="280"/>
        <end position="319"/>
    </location>
</feature>
<keyword evidence="11 13" id="KW-0539">Nucleus</keyword>
<feature type="compositionally biased region" description="Basic and acidic residues" evidence="14">
    <location>
        <begin position="333"/>
        <end position="342"/>
    </location>
</feature>
<comment type="similarity">
    <text evidence="1 13">Belongs to the reverse transcriptase family. Telomerase subfamily.</text>
</comment>
<dbReference type="OrthoDB" id="289721at2759"/>
<dbReference type="Gene3D" id="1.10.357.90">
    <property type="match status" value="1"/>
</dbReference>
<evidence type="ECO:0000256" key="13">
    <source>
        <dbReference type="RuleBase" id="RU365061"/>
    </source>
</evidence>
<sequence length="1190" mass="134580">MSSTDTPMAGSADAITNAVLLTLFPALRRLDAYLDAHLAPGMTILRDDDPTEYRDMLHSTLVADTDSSILSTTTASTTMDVGLYSTARFPTTSQPDPRGKQSEIVRRAIEQTCPNKRSWHGQTTNILAIGYVNSRRSSHQQAENFFKNTLQTFVLSDHWETLLRRIGDEAMLFLLTGTTMFAALPNNCYCQITGPAISEQPIAKKPLQRDLLASLTSRKSARSKSKKRPASAMFTSSQTSSSSSLASSTPIFKVTPSAEATEMTALDTSPAKSHWPTFMVSKSGTPSGSQSTLVSRSNPPSQQLLASRCQSVQSQSTVVEGNDHARARKKTRIEKSNTDNSDKASNGNINTNINNIKNGSNKSSSKKVASNKALLPTILFKRTKVFYFKQYQSESAMLAHFLLSDYKSDKFTKPVHNPPPPVLETQMRRMFPKQYGLDHVFIKRSTFSLPPSLSWSSSSGSSTSSKGKDPWRLRKMKLLVNDMLDLNGKCKFKYLLQYYCPVPAIDEPSDMNEVSVPTLLTCYSSFDQVTSFVHAIVKKVIPLEMFGSVENRAVILQAMTRFIRLRKFETLSLQYAIQGFKTSHCEWLQDSQVRKPGTGVKHVPPTASEKQQEILNEFVYWLFDGFLVPLLQASFYVTDSSFQRNKVFYYRHGLWQKITKPAVSTIQKNMFIKMSEIEIKECRRLYSRVRLLPKEQDLRPIINLRRKSAKLVNGDPAWGVRAMNQQLLNAFLILAYERNRQSQRTSSALGMSDLYQRFKQVKAKLVGPSRPGLRKLYMVKVDIKKSFDSINQDKLLEIINKTLQEDRYMIHRYSKVMPSNGQIMKRFLPKAVAPSEMPAFLDYARDQAAVSKHAVMIDKVLHSYEDKAAIVNLIREHINENIVKFGRNFYRQTTGIPQGSTLSPALCRFFYDEMEKNVLSDLTQAEDSALLRLADDFLFVSKSREKAAAFLNIMAKGQPDYGCYINDKTITNFEISVNGTQFPYCGLLLHSKTLEIRADYSRYHGEDIRNLLTVGRDLHPGRSITLKMKKAMQHMCQMAFSDTTFNSLPQVMLNIYQNFIFCAMKFHAYCQELRLDPVSAHVIQPAALPSIVLSIFRACFGLLHNGRRSNIGVAAGAKFQVAERHVHWLGASAFCKVLPQTLQVYGPLRVMLHEQILGPMNRNEKVHFKRMLLSAVKDPRNDILDRIRYT</sequence>